<dbReference type="NCBIfam" id="NF033848">
    <property type="entry name" value="VgrG_rel"/>
    <property type="match status" value="1"/>
</dbReference>
<comment type="caution">
    <text evidence="2">The sequence shown here is derived from an EMBL/GenBank/DDBJ whole genome shotgun (WGS) entry which is preliminary data.</text>
</comment>
<keyword evidence="3" id="KW-1185">Reference proteome</keyword>
<protein>
    <submittedName>
        <fullName evidence="2">VgrG-related protein</fullName>
    </submittedName>
</protein>
<name>A0ABS5TQQ8_9ACTN</name>
<dbReference type="SUPFAM" id="SSF69255">
    <property type="entry name" value="gp5 N-terminal domain-like"/>
    <property type="match status" value="1"/>
</dbReference>
<dbReference type="Gene3D" id="2.40.50.230">
    <property type="entry name" value="Gp5 N-terminal domain"/>
    <property type="match status" value="1"/>
</dbReference>
<dbReference type="InterPro" id="IPR023399">
    <property type="entry name" value="Baseplate-like_2-layer_sand"/>
</dbReference>
<dbReference type="SUPFAM" id="SSF69349">
    <property type="entry name" value="Phage fibre proteins"/>
    <property type="match status" value="1"/>
</dbReference>
<dbReference type="InterPro" id="IPR047702">
    <property type="entry name" value="VgrG-rel"/>
</dbReference>
<evidence type="ECO:0000313" key="2">
    <source>
        <dbReference type="EMBL" id="MBT0772874.1"/>
    </source>
</evidence>
<dbReference type="RefSeq" id="WP_214159414.1">
    <property type="nucleotide sequence ID" value="NZ_JAHBAY010000014.1"/>
</dbReference>
<dbReference type="Gene3D" id="3.55.50.10">
    <property type="entry name" value="Baseplate protein-like domains"/>
    <property type="match status" value="1"/>
</dbReference>
<evidence type="ECO:0000313" key="3">
    <source>
        <dbReference type="Proteomes" id="UP001197247"/>
    </source>
</evidence>
<sequence length="627" mass="65784">MSPKTYTSVLQVSVGGAELPPRLADLLVDAWVDASVNVPAAFRLGFANPGGDVFGTFSQLAVGARAVLVPITDGRPGRPLITGEITGVELDVDAAGRSVVVRGYDPGHRLLRNRRVAGYPNQTASEIVRRLARQNGLSLGTIDATRTVYELATQPNITDWDFLSRLARENDVHLYCDREGKLQFTALRDASGAPAESTPARQSPYVLEFGANTLNGRAGVTAGGQVRSVSVRGWDVKTKRPLVQDTPATRTGDISADVTPDTLISAFGNSEMLDASVPYGTQAEVRHAAEALAGDVAGSFAEVELTVTGDPELQPGVPVTLRNAGYPFEGKYTVTGVRHAFSSGRQYTTQVSVTGRQFRSLYGLTSGGEPAPVMNGVVVGLVSNVQDPLRMGRVKLKFPWLSDSYESGWSRVAQFGGSGGGGLMLPEVQDEVLVAFDRGHLEHPYVLAGLYNGVDRPTPDPDRTDPVNLRSGEVNWRSLSDRSGNMVELMDARVGNRGVRLRSGDGALTVHLDRARTSLTIDSRGTVRINGAANVEVSSAGDLNLRAGKAVNIQAGAAVNVSAAGRIGMNTAGAMTLNAGAAATINAGGAANIQAGAAVGIRAVGNANVTALSVVLTGIPIRNGVPF</sequence>
<dbReference type="SUPFAM" id="SSF69279">
    <property type="entry name" value="Phage tail proteins"/>
    <property type="match status" value="1"/>
</dbReference>
<dbReference type="Proteomes" id="UP001197247">
    <property type="component" value="Unassembled WGS sequence"/>
</dbReference>
<dbReference type="InterPro" id="IPR037026">
    <property type="entry name" value="Vgr_OB-fold_dom_sf"/>
</dbReference>
<dbReference type="InterPro" id="IPR006531">
    <property type="entry name" value="Gp5/Vgr_OB"/>
</dbReference>
<dbReference type="EMBL" id="JAHBAY010000014">
    <property type="protein sequence ID" value="MBT0772874.1"/>
    <property type="molecule type" value="Genomic_DNA"/>
</dbReference>
<organism evidence="2 3">
    <name type="scientific">Kineosporia corallincola</name>
    <dbReference type="NCBI Taxonomy" id="2835133"/>
    <lineage>
        <taxon>Bacteria</taxon>
        <taxon>Bacillati</taxon>
        <taxon>Actinomycetota</taxon>
        <taxon>Actinomycetes</taxon>
        <taxon>Kineosporiales</taxon>
        <taxon>Kineosporiaceae</taxon>
        <taxon>Kineosporia</taxon>
    </lineage>
</organism>
<gene>
    <name evidence="2" type="ORF">KIH74_28285</name>
</gene>
<dbReference type="Pfam" id="PF04717">
    <property type="entry name" value="Phage_base_V"/>
    <property type="match status" value="1"/>
</dbReference>
<dbReference type="Gene3D" id="3.30.1920.10">
    <property type="entry name" value="Baseplate protein-like domains - 2 layer sandwich fold"/>
    <property type="match status" value="1"/>
</dbReference>
<dbReference type="Gene3D" id="2.30.300.10">
    <property type="entry name" value="Baseplate protein-like domain - beta roll fold"/>
    <property type="match status" value="1"/>
</dbReference>
<evidence type="ECO:0000259" key="1">
    <source>
        <dbReference type="Pfam" id="PF04717"/>
    </source>
</evidence>
<feature type="domain" description="Gp5/Type VI secretion system Vgr protein OB-fold" evidence="1">
    <location>
        <begin position="379"/>
        <end position="451"/>
    </location>
</feature>
<reference evidence="2 3" key="1">
    <citation type="submission" date="2021-05" db="EMBL/GenBank/DDBJ databases">
        <title>Kineosporia and Streptomyces sp. nov. two new marine actinobacteria isolated from Coral.</title>
        <authorList>
            <person name="Buangrab K."/>
            <person name="Sutthacheep M."/>
            <person name="Yeemin T."/>
            <person name="Harunari E."/>
            <person name="Igarashi Y."/>
            <person name="Kanchanasin P."/>
            <person name="Tanasupawat S."/>
            <person name="Phongsopitanun W."/>
        </authorList>
    </citation>
    <scope>NUCLEOTIDE SEQUENCE [LARGE SCALE GENOMIC DNA]</scope>
    <source>
        <strain evidence="2 3">J2-2</strain>
    </source>
</reference>
<accession>A0ABS5TQQ8</accession>
<dbReference type="Pfam" id="PF05954">
    <property type="entry name" value="Phage_GPD"/>
    <property type="match status" value="1"/>
</dbReference>
<proteinExistence type="predicted"/>